<dbReference type="EMBL" id="NBCO01000025">
    <property type="protein sequence ID" value="ORC86947.1"/>
    <property type="molecule type" value="Genomic_DNA"/>
</dbReference>
<evidence type="ECO:0000313" key="2">
    <source>
        <dbReference type="EMBL" id="ORC86947.1"/>
    </source>
</evidence>
<organism evidence="2 3">
    <name type="scientific">Trypanosoma theileri</name>
    <dbReference type="NCBI Taxonomy" id="67003"/>
    <lineage>
        <taxon>Eukaryota</taxon>
        <taxon>Discoba</taxon>
        <taxon>Euglenozoa</taxon>
        <taxon>Kinetoplastea</taxon>
        <taxon>Metakinetoplastina</taxon>
        <taxon>Trypanosomatida</taxon>
        <taxon>Trypanosomatidae</taxon>
        <taxon>Trypanosoma</taxon>
    </lineage>
</organism>
<reference evidence="2 3" key="1">
    <citation type="submission" date="2017-03" db="EMBL/GenBank/DDBJ databases">
        <title>An alternative strategy for trypanosome survival in the mammalian bloodstream revealed through genome and transcriptome analysis of the ubiquitous bovine parasite Trypanosoma (Megatrypanum) theileri.</title>
        <authorList>
            <person name="Kelly S."/>
            <person name="Ivens A."/>
            <person name="Mott A."/>
            <person name="O'Neill E."/>
            <person name="Emms D."/>
            <person name="Macleod O."/>
            <person name="Voorheis P."/>
            <person name="Matthews J."/>
            <person name="Matthews K."/>
            <person name="Carrington M."/>
        </authorList>
    </citation>
    <scope>NUCLEOTIDE SEQUENCE [LARGE SCALE GENOMIC DNA]</scope>
    <source>
        <strain evidence="2">Edinburgh</strain>
    </source>
</reference>
<evidence type="ECO:0000313" key="3">
    <source>
        <dbReference type="Proteomes" id="UP000192257"/>
    </source>
</evidence>
<protein>
    <submittedName>
        <fullName evidence="2">Uncharacterized protein</fullName>
    </submittedName>
</protein>
<dbReference type="AlphaFoldDB" id="A0A1X0NQH4"/>
<gene>
    <name evidence="2" type="ORF">TM35_000252430</name>
</gene>
<accession>A0A1X0NQH4</accession>
<keyword evidence="1" id="KW-1133">Transmembrane helix</keyword>
<proteinExistence type="predicted"/>
<keyword evidence="1" id="KW-0812">Transmembrane</keyword>
<dbReference type="VEuPathDB" id="TriTrypDB:TM35_000252430"/>
<sequence>MASSCLCSLTVTSLSSLIERNSILSFSSIPFSLTVFFDFLLIAASLLQQQITMKGKKRAEIQNKRESAVTGLKLFKQTLTDYQPAWNHNLQECHRRQKGKTKCPCKPQSDE</sequence>
<name>A0A1X0NQH4_9TRYP</name>
<dbReference type="Proteomes" id="UP000192257">
    <property type="component" value="Unassembled WGS sequence"/>
</dbReference>
<dbReference type="GeneID" id="39987614"/>
<evidence type="ECO:0000256" key="1">
    <source>
        <dbReference type="SAM" id="Phobius"/>
    </source>
</evidence>
<feature type="transmembrane region" description="Helical" evidence="1">
    <location>
        <begin position="26"/>
        <end position="47"/>
    </location>
</feature>
<keyword evidence="3" id="KW-1185">Reference proteome</keyword>
<keyword evidence="1" id="KW-0472">Membrane</keyword>
<comment type="caution">
    <text evidence="2">The sequence shown here is derived from an EMBL/GenBank/DDBJ whole genome shotgun (WGS) entry which is preliminary data.</text>
</comment>
<dbReference type="RefSeq" id="XP_028881013.1">
    <property type="nucleotide sequence ID" value="XM_029027834.1"/>
</dbReference>